<reference evidence="1" key="1">
    <citation type="submission" date="2024-07" db="EMBL/GenBank/DDBJ databases">
        <title>Complete genome sequence of Verrucomicrobiaceae bacterium NT6N.</title>
        <authorList>
            <person name="Huang C."/>
            <person name="Takami H."/>
            <person name="Hamasaki K."/>
        </authorList>
    </citation>
    <scope>NUCLEOTIDE SEQUENCE</scope>
    <source>
        <strain evidence="1">NT6N</strain>
    </source>
</reference>
<organism evidence="1">
    <name type="scientific">Oceaniferula spumae</name>
    <dbReference type="NCBI Taxonomy" id="2979115"/>
    <lineage>
        <taxon>Bacteria</taxon>
        <taxon>Pseudomonadati</taxon>
        <taxon>Verrucomicrobiota</taxon>
        <taxon>Verrucomicrobiia</taxon>
        <taxon>Verrucomicrobiales</taxon>
        <taxon>Verrucomicrobiaceae</taxon>
        <taxon>Oceaniferula</taxon>
    </lineage>
</organism>
<gene>
    <name evidence="1" type="ORF">NT6N_10020</name>
</gene>
<evidence type="ECO:0000313" key="1">
    <source>
        <dbReference type="EMBL" id="BDS05962.1"/>
    </source>
</evidence>
<dbReference type="KEGG" id="osu:NT6N_10020"/>
<dbReference type="EMBL" id="AP026866">
    <property type="protein sequence ID" value="BDS05962.1"/>
    <property type="molecule type" value="Genomic_DNA"/>
</dbReference>
<protein>
    <submittedName>
        <fullName evidence="1">Uncharacterized protein</fullName>
    </submittedName>
</protein>
<proteinExistence type="predicted"/>
<name>A0AAT9FJ55_9BACT</name>
<accession>A0AAT9FJ55</accession>
<sequence>MTNRSCKIMFQELGRWKLGWTPGYVETYARTYTMKLFINMMNPSYT</sequence>
<dbReference type="AlphaFoldDB" id="A0AAT9FJ55"/>